<organism evidence="1 2">
    <name type="scientific">Mucor saturninus</name>
    <dbReference type="NCBI Taxonomy" id="64648"/>
    <lineage>
        <taxon>Eukaryota</taxon>
        <taxon>Fungi</taxon>
        <taxon>Fungi incertae sedis</taxon>
        <taxon>Mucoromycota</taxon>
        <taxon>Mucoromycotina</taxon>
        <taxon>Mucoromycetes</taxon>
        <taxon>Mucorales</taxon>
        <taxon>Mucorineae</taxon>
        <taxon>Mucoraceae</taxon>
        <taxon>Mucor</taxon>
    </lineage>
</organism>
<dbReference type="EMBL" id="JAEPRD010000078">
    <property type="protein sequence ID" value="KAG2200838.1"/>
    <property type="molecule type" value="Genomic_DNA"/>
</dbReference>
<reference evidence="1" key="1">
    <citation type="submission" date="2020-12" db="EMBL/GenBank/DDBJ databases">
        <title>Metabolic potential, ecology and presence of endohyphal bacteria is reflected in genomic diversity of Mucoromycotina.</title>
        <authorList>
            <person name="Muszewska A."/>
            <person name="Okrasinska A."/>
            <person name="Steczkiewicz K."/>
            <person name="Drgas O."/>
            <person name="Orlowska M."/>
            <person name="Perlinska-Lenart U."/>
            <person name="Aleksandrzak-Piekarczyk T."/>
            <person name="Szatraj K."/>
            <person name="Zielenkiewicz U."/>
            <person name="Pilsyk S."/>
            <person name="Malc E."/>
            <person name="Mieczkowski P."/>
            <person name="Kruszewska J.S."/>
            <person name="Biernat P."/>
            <person name="Pawlowska J."/>
        </authorList>
    </citation>
    <scope>NUCLEOTIDE SEQUENCE</scope>
    <source>
        <strain evidence="1">WA0000017839</strain>
    </source>
</reference>
<proteinExistence type="predicted"/>
<comment type="caution">
    <text evidence="1">The sequence shown here is derived from an EMBL/GenBank/DDBJ whole genome shotgun (WGS) entry which is preliminary data.</text>
</comment>
<gene>
    <name evidence="1" type="ORF">INT47_001369</name>
</gene>
<evidence type="ECO:0008006" key="3">
    <source>
        <dbReference type="Google" id="ProtNLM"/>
    </source>
</evidence>
<dbReference type="GO" id="GO:0003676">
    <property type="term" value="F:nucleic acid binding"/>
    <property type="evidence" value="ECO:0007669"/>
    <property type="project" value="InterPro"/>
</dbReference>
<evidence type="ECO:0000313" key="2">
    <source>
        <dbReference type="Proteomes" id="UP000603453"/>
    </source>
</evidence>
<dbReference type="Proteomes" id="UP000603453">
    <property type="component" value="Unassembled WGS sequence"/>
</dbReference>
<name>A0A8H7QY60_9FUNG</name>
<dbReference type="Gene3D" id="3.30.420.10">
    <property type="entry name" value="Ribonuclease H-like superfamily/Ribonuclease H"/>
    <property type="match status" value="1"/>
</dbReference>
<evidence type="ECO:0000313" key="1">
    <source>
        <dbReference type="EMBL" id="KAG2200838.1"/>
    </source>
</evidence>
<accession>A0A8H7QY60</accession>
<dbReference type="InterPro" id="IPR036397">
    <property type="entry name" value="RNaseH_sf"/>
</dbReference>
<dbReference type="AlphaFoldDB" id="A0A8H7QY60"/>
<sequence>MTITDSTDTHPKESGLISQSKLWGVYWFHTYGSSQREISRTVALATSAVHNIVKRVKATGSPLPKKTPGAIKNINERSQRVLERVIISKPTVSYNDLKLEATVISSLKNIGFAFYFAAHHKPRLTQNYKDRRLRWALSHVNWTKEQWESVVWSDESRFSVTGLD</sequence>
<keyword evidence="2" id="KW-1185">Reference proteome</keyword>
<dbReference type="OrthoDB" id="4843387at2759"/>
<protein>
    <recommendedName>
        <fullName evidence="3">Transposase Tc1-like domain-containing protein</fullName>
    </recommendedName>
</protein>